<feature type="domain" description="G-protein coupled receptors family 1 profile" evidence="10">
    <location>
        <begin position="58"/>
        <end position="312"/>
    </location>
</feature>
<accession>A0A914BDK3</accession>
<comment type="subcellular location">
    <subcellularLocation>
        <location evidence="1">Membrane</location>
        <topology evidence="1">Multi-pass membrane protein</topology>
    </subcellularLocation>
</comment>
<comment type="similarity">
    <text evidence="8">Belongs to the G-protein coupled receptor 1 family.</text>
</comment>
<dbReference type="InterPro" id="IPR000276">
    <property type="entry name" value="GPCR_Rhodpsn"/>
</dbReference>
<evidence type="ECO:0000313" key="12">
    <source>
        <dbReference type="Proteomes" id="UP000887568"/>
    </source>
</evidence>
<dbReference type="PRINTS" id="PR00237">
    <property type="entry name" value="GPCRRHODOPSN"/>
</dbReference>
<dbReference type="PROSITE" id="PS50262">
    <property type="entry name" value="G_PROTEIN_RECEP_F1_2"/>
    <property type="match status" value="1"/>
</dbReference>
<dbReference type="GO" id="GO:0008188">
    <property type="term" value="F:neuropeptide receptor activity"/>
    <property type="evidence" value="ECO:0007669"/>
    <property type="project" value="TreeGrafter"/>
</dbReference>
<feature type="transmembrane region" description="Helical" evidence="9">
    <location>
        <begin position="214"/>
        <end position="237"/>
    </location>
</feature>
<keyword evidence="6 8" id="KW-0675">Receptor</keyword>
<dbReference type="SUPFAM" id="SSF81321">
    <property type="entry name" value="Family A G protein-coupled receptor-like"/>
    <property type="match status" value="1"/>
</dbReference>
<evidence type="ECO:0000256" key="6">
    <source>
        <dbReference type="ARBA" id="ARBA00023170"/>
    </source>
</evidence>
<keyword evidence="7 8" id="KW-0807">Transducer</keyword>
<dbReference type="PANTHER" id="PTHR45695:SF26">
    <property type="entry name" value="NEUROPEPTIDE CCHAMIDE-1 RECEPTOR"/>
    <property type="match status" value="1"/>
</dbReference>
<evidence type="ECO:0000256" key="5">
    <source>
        <dbReference type="ARBA" id="ARBA00023136"/>
    </source>
</evidence>
<dbReference type="RefSeq" id="XP_038074076.1">
    <property type="nucleotide sequence ID" value="XM_038218148.1"/>
</dbReference>
<keyword evidence="5 9" id="KW-0472">Membrane</keyword>
<keyword evidence="3 9" id="KW-1133">Transmembrane helix</keyword>
<dbReference type="OMA" id="IWIVLKN"/>
<dbReference type="CDD" id="cd00637">
    <property type="entry name" value="7tm_classA_rhodopsin-like"/>
    <property type="match status" value="1"/>
</dbReference>
<proteinExistence type="inferred from homology"/>
<evidence type="ECO:0000256" key="8">
    <source>
        <dbReference type="RuleBase" id="RU000688"/>
    </source>
</evidence>
<feature type="transmembrane region" description="Helical" evidence="9">
    <location>
        <begin position="124"/>
        <end position="144"/>
    </location>
</feature>
<reference evidence="11" key="1">
    <citation type="submission" date="2022-11" db="UniProtKB">
        <authorList>
            <consortium name="EnsemblMetazoa"/>
        </authorList>
    </citation>
    <scope>IDENTIFICATION</scope>
</reference>
<evidence type="ECO:0000256" key="7">
    <source>
        <dbReference type="ARBA" id="ARBA00023224"/>
    </source>
</evidence>
<dbReference type="OrthoDB" id="10044919at2759"/>
<organism evidence="11 12">
    <name type="scientific">Patiria miniata</name>
    <name type="common">Bat star</name>
    <name type="synonym">Asterina miniata</name>
    <dbReference type="NCBI Taxonomy" id="46514"/>
    <lineage>
        <taxon>Eukaryota</taxon>
        <taxon>Metazoa</taxon>
        <taxon>Echinodermata</taxon>
        <taxon>Eleutherozoa</taxon>
        <taxon>Asterozoa</taxon>
        <taxon>Asteroidea</taxon>
        <taxon>Valvatacea</taxon>
        <taxon>Valvatida</taxon>
        <taxon>Asterinidae</taxon>
        <taxon>Patiria</taxon>
    </lineage>
</organism>
<dbReference type="PANTHER" id="PTHR45695">
    <property type="entry name" value="LEUCOKININ RECEPTOR-RELATED"/>
    <property type="match status" value="1"/>
</dbReference>
<evidence type="ECO:0000256" key="1">
    <source>
        <dbReference type="ARBA" id="ARBA00004141"/>
    </source>
</evidence>
<dbReference type="InterPro" id="IPR017452">
    <property type="entry name" value="GPCR_Rhodpsn_7TM"/>
</dbReference>
<sequence length="370" mass="41457">MEEGMDESSYFISSFDLEDYEDYIYNATSSDDYSHSIHVPWRWNFTVTLIMAVFGIVANSALLMVIALNRHLRTVSNILVGNLAVADLIMFIFAVPSDILHWHVFNWPDNDLGDFLCKLTGGSYSLAQALCVASLTAVSIERYCTLRWKIHTKRTAVILFLVWVFAVVCTVPLLVWAKVVKYSRSFSICHVVPVHTRDNPTAKGFLTTGFVLKYLIPLLVITCCYCGMAAVLVRGTPSSTAAVRAMRRLAIVVLVLNIAFAICWLPGHAINLYFLYTSWDQILAISFETYMTLSEVAHVLVYVNSCLNPVVVFAISATHREPLMRFARSCLFCVRQAPPSTGTDQNAGDRYARIPDDVFVTETECAEEKA</sequence>
<evidence type="ECO:0000256" key="4">
    <source>
        <dbReference type="ARBA" id="ARBA00023040"/>
    </source>
</evidence>
<evidence type="ECO:0000313" key="11">
    <source>
        <dbReference type="EnsemblMetazoa" id="XP_038074076.1"/>
    </source>
</evidence>
<dbReference type="PROSITE" id="PS00237">
    <property type="entry name" value="G_PROTEIN_RECEP_F1_1"/>
    <property type="match status" value="1"/>
</dbReference>
<feature type="transmembrane region" description="Helical" evidence="9">
    <location>
        <begin position="156"/>
        <end position="177"/>
    </location>
</feature>
<keyword evidence="12" id="KW-1185">Reference proteome</keyword>
<evidence type="ECO:0000259" key="10">
    <source>
        <dbReference type="PROSITE" id="PS50262"/>
    </source>
</evidence>
<keyword evidence="2 8" id="KW-0812">Transmembrane</keyword>
<protein>
    <recommendedName>
        <fullName evidence="10">G-protein coupled receptors family 1 profile domain-containing protein</fullName>
    </recommendedName>
</protein>
<dbReference type="SMART" id="SM01381">
    <property type="entry name" value="7TM_GPCR_Srsx"/>
    <property type="match status" value="1"/>
</dbReference>
<dbReference type="Gene3D" id="1.20.1070.10">
    <property type="entry name" value="Rhodopsin 7-helix transmembrane proteins"/>
    <property type="match status" value="1"/>
</dbReference>
<evidence type="ECO:0000256" key="9">
    <source>
        <dbReference type="SAM" id="Phobius"/>
    </source>
</evidence>
<dbReference type="GeneID" id="119742115"/>
<dbReference type="Proteomes" id="UP000887568">
    <property type="component" value="Unplaced"/>
</dbReference>
<evidence type="ECO:0000256" key="2">
    <source>
        <dbReference type="ARBA" id="ARBA00022692"/>
    </source>
</evidence>
<feature type="transmembrane region" description="Helical" evidence="9">
    <location>
        <begin position="43"/>
        <end position="68"/>
    </location>
</feature>
<dbReference type="EnsemblMetazoa" id="XM_038218148.1">
    <property type="protein sequence ID" value="XP_038074076.1"/>
    <property type="gene ID" value="LOC119742115"/>
</dbReference>
<evidence type="ECO:0000256" key="3">
    <source>
        <dbReference type="ARBA" id="ARBA00022989"/>
    </source>
</evidence>
<feature type="transmembrane region" description="Helical" evidence="9">
    <location>
        <begin position="80"/>
        <end position="104"/>
    </location>
</feature>
<feature type="transmembrane region" description="Helical" evidence="9">
    <location>
        <begin position="296"/>
        <end position="318"/>
    </location>
</feature>
<feature type="transmembrane region" description="Helical" evidence="9">
    <location>
        <begin position="249"/>
        <end position="276"/>
    </location>
</feature>
<dbReference type="Pfam" id="PF00001">
    <property type="entry name" value="7tm_1"/>
    <property type="match status" value="1"/>
</dbReference>
<dbReference type="AlphaFoldDB" id="A0A914BDK3"/>
<name>A0A914BDK3_PATMI</name>
<dbReference type="GO" id="GO:0005886">
    <property type="term" value="C:plasma membrane"/>
    <property type="evidence" value="ECO:0007669"/>
    <property type="project" value="TreeGrafter"/>
</dbReference>
<keyword evidence="4 8" id="KW-0297">G-protein coupled receptor</keyword>